<keyword evidence="3" id="KW-0408">Iron</keyword>
<dbReference type="SUPFAM" id="SSF143975">
    <property type="entry name" value="IlvD/EDD N-terminal domain-like"/>
    <property type="match status" value="1"/>
</dbReference>
<evidence type="ECO:0000313" key="9">
    <source>
        <dbReference type="EMBL" id="MYM78448.1"/>
    </source>
</evidence>
<proteinExistence type="inferred from homology"/>
<feature type="domain" description="Dihydroxy-acid/6-phosphogluconate dehydratase N-terminal" evidence="6">
    <location>
        <begin position="40"/>
        <end position="354"/>
    </location>
</feature>
<dbReference type="Pfam" id="PF24877">
    <property type="entry name" value="ILV_EDD_C"/>
    <property type="match status" value="1"/>
</dbReference>
<dbReference type="InterPro" id="IPR052352">
    <property type="entry name" value="Sugar_Degrad_Dehydratases"/>
</dbReference>
<evidence type="ECO:0000259" key="6">
    <source>
        <dbReference type="Pfam" id="PF00920"/>
    </source>
</evidence>
<dbReference type="InterPro" id="IPR000581">
    <property type="entry name" value="ILV_EDD_N"/>
</dbReference>
<evidence type="ECO:0000259" key="7">
    <source>
        <dbReference type="Pfam" id="PF24877"/>
    </source>
</evidence>
<dbReference type="InterPro" id="IPR042096">
    <property type="entry name" value="Dihydro-acid_dehy_C"/>
</dbReference>
<evidence type="ECO:0000256" key="1">
    <source>
        <dbReference type="ARBA" id="ARBA00006486"/>
    </source>
</evidence>
<dbReference type="InterPro" id="IPR020558">
    <property type="entry name" value="DiOHA_6PGluconate_deHydtase_CS"/>
</dbReference>
<keyword evidence="2" id="KW-0479">Metal-binding</keyword>
<dbReference type="InterPro" id="IPR056740">
    <property type="entry name" value="ILV_EDD_C"/>
</dbReference>
<dbReference type="GO" id="GO:0046872">
    <property type="term" value="F:metal ion binding"/>
    <property type="evidence" value="ECO:0007669"/>
    <property type="project" value="UniProtKB-KW"/>
</dbReference>
<dbReference type="SUPFAM" id="SSF52016">
    <property type="entry name" value="LeuD/IlvD-like"/>
    <property type="match status" value="1"/>
</dbReference>
<reference evidence="8 10" key="1">
    <citation type="submission" date="2015-12" db="EMBL/GenBank/DDBJ databases">
        <authorList>
            <person name="Wibberg D."/>
        </authorList>
    </citation>
    <scope>NUCLEOTIDE SEQUENCE [LARGE SCALE GENOMIC DNA]</scope>
    <source>
        <strain evidence="8">R2091</strain>
    </source>
</reference>
<accession>A0A505LX24</accession>
<feature type="domain" description="Dihydroxy-acid/6-phosphogluconate dehydratase C-terminal" evidence="7">
    <location>
        <begin position="364"/>
        <end position="559"/>
    </location>
</feature>
<keyword evidence="4" id="KW-0411">Iron-sulfur</keyword>
<evidence type="ECO:0000256" key="4">
    <source>
        <dbReference type="ARBA" id="ARBA00023014"/>
    </source>
</evidence>
<protein>
    <submittedName>
        <fullName evidence="8">Dehydratase family protein</fullName>
    </submittedName>
    <submittedName>
        <fullName evidence="9">Dihydroxy-acid dehydratase</fullName>
        <ecNumber evidence="9">4.2.1.9</ecNumber>
    </submittedName>
</protein>
<dbReference type="EMBL" id="WWCH01000001">
    <property type="protein sequence ID" value="MYM78448.1"/>
    <property type="molecule type" value="Genomic_DNA"/>
</dbReference>
<evidence type="ECO:0000256" key="2">
    <source>
        <dbReference type="ARBA" id="ARBA00022723"/>
    </source>
</evidence>
<name>A0A505LX24_ACIBA</name>
<dbReference type="PANTHER" id="PTHR43183">
    <property type="entry name" value="HYPOTHETICAL DIHYDROXYACID DEHYDRATASE (EUROFUNG)-RELATED"/>
    <property type="match status" value="1"/>
</dbReference>
<dbReference type="FunFam" id="3.50.30.80:FF:000001">
    <property type="entry name" value="Dihydroxy-acid dehydratase"/>
    <property type="match status" value="1"/>
</dbReference>
<comment type="similarity">
    <text evidence="1">Belongs to the IlvD/Edd family.</text>
</comment>
<dbReference type="NCBIfam" id="NF009560">
    <property type="entry name" value="PRK13017.1"/>
    <property type="match status" value="1"/>
</dbReference>
<dbReference type="EC" id="4.2.1.9" evidence="9"/>
<evidence type="ECO:0000313" key="10">
    <source>
        <dbReference type="Proteomes" id="UP000066661"/>
    </source>
</evidence>
<reference evidence="9 11" key="2">
    <citation type="journal article" date="2017" name="Ann. Clin. Microbiol. Antimicrob.">
        <title>New eight genes identified at the clinical multidrug-resistant Acinetobacter baumannii DMS06669 strain in a Vietnam hospital.</title>
        <authorList>
            <person name="Si-Tuan N."/>
            <person name="Ngoc H.M."/>
            <person name="Hang P.T.T."/>
            <person name="Nguyen C."/>
            <person name="Van P.H."/>
            <person name="Huong N.T."/>
        </authorList>
    </citation>
    <scope>NUCLEOTIDE SEQUENCE [LARGE SCALE GENOMIC DNA]</scope>
    <source>
        <strain evidence="9 11">DMS06669</strain>
    </source>
</reference>
<dbReference type="GO" id="GO:0051536">
    <property type="term" value="F:iron-sulfur cluster binding"/>
    <property type="evidence" value="ECO:0007669"/>
    <property type="project" value="UniProtKB-KW"/>
</dbReference>
<dbReference type="InterPro" id="IPR037237">
    <property type="entry name" value="IlvD/EDD_N"/>
</dbReference>
<dbReference type="NCBIfam" id="NF004784">
    <property type="entry name" value="PRK06131.1"/>
    <property type="match status" value="1"/>
</dbReference>
<evidence type="ECO:0000256" key="3">
    <source>
        <dbReference type="ARBA" id="ARBA00023004"/>
    </source>
</evidence>
<dbReference type="Proteomes" id="UP000066661">
    <property type="component" value="Chromosome I"/>
</dbReference>
<dbReference type="EMBL" id="LN997846">
    <property type="protein sequence ID" value="CUW35380.1"/>
    <property type="molecule type" value="Genomic_DNA"/>
</dbReference>
<reference evidence="9" key="3">
    <citation type="submission" date="2019-12" db="EMBL/GenBank/DDBJ databases">
        <authorList>
            <person name="Nguyen S.-T."/>
        </authorList>
    </citation>
    <scope>NUCLEOTIDE SEQUENCE</scope>
    <source>
        <strain evidence="9">DMS06669</strain>
    </source>
</reference>
<dbReference type="RefSeq" id="WP_031966780.1">
    <property type="nucleotide sequence ID" value="NZ_CAUYZO010000019.1"/>
</dbReference>
<dbReference type="Pfam" id="PF00920">
    <property type="entry name" value="ILVD_EDD_N"/>
    <property type="match status" value="1"/>
</dbReference>
<evidence type="ECO:0000313" key="11">
    <source>
        <dbReference type="Proteomes" id="UP000480763"/>
    </source>
</evidence>
<organism evidence="9 11">
    <name type="scientific">Acinetobacter baumannii</name>
    <dbReference type="NCBI Taxonomy" id="470"/>
    <lineage>
        <taxon>Bacteria</taxon>
        <taxon>Pseudomonadati</taxon>
        <taxon>Pseudomonadota</taxon>
        <taxon>Gammaproteobacteria</taxon>
        <taxon>Moraxellales</taxon>
        <taxon>Moraxellaceae</taxon>
        <taxon>Acinetobacter</taxon>
        <taxon>Acinetobacter calcoaceticus/baumannii complex</taxon>
    </lineage>
</organism>
<dbReference type="Proteomes" id="UP000480763">
    <property type="component" value="Unassembled WGS sequence"/>
</dbReference>
<dbReference type="PANTHER" id="PTHR43183:SF1">
    <property type="entry name" value="HYPOTHETICAL DIHYDROXY-ACID DEHYDRATASE (EUROFUNG)-RELATED"/>
    <property type="match status" value="1"/>
</dbReference>
<dbReference type="Gene3D" id="3.50.30.80">
    <property type="entry name" value="IlvD/EDD C-terminal domain-like"/>
    <property type="match status" value="1"/>
</dbReference>
<evidence type="ECO:0000313" key="8">
    <source>
        <dbReference type="EMBL" id="CUW35380.1"/>
    </source>
</evidence>
<dbReference type="PROSITE" id="PS00886">
    <property type="entry name" value="ILVD_EDD_1"/>
    <property type="match status" value="1"/>
</dbReference>
<dbReference type="GO" id="GO:0004160">
    <property type="term" value="F:dihydroxy-acid dehydratase activity"/>
    <property type="evidence" value="ECO:0007669"/>
    <property type="project" value="UniProtKB-EC"/>
</dbReference>
<evidence type="ECO:0000256" key="5">
    <source>
        <dbReference type="ARBA" id="ARBA00023239"/>
    </source>
</evidence>
<keyword evidence="5 9" id="KW-0456">Lyase</keyword>
<sequence>MNNKQVLRSAAWFGTTDKNGFMYRSWMKNQGIPDHEFQGKPIIGICNTWSELTPCNAHFRKIAEHVKKGILEAGGYPVEFPVFSNGESNLRPTAMFTRNLASMDVEEAIRGNPIDGVVLLTGCDKTTPALLMGAASCDIPAIVVTGGPMLNGKHKGKDIGAGTIVWQMHEELKAGKIDLNEFLSAESGMSRSAGTCNTMGTASTMACMAEALGTSLPHNAAIPAVDSRRYVLAHLSGMRIVDMVHEDLRLSKILTKEAFENAIKVNAAIGGSTNAVIHLKAIAGRIGVDLQLDDWNRVGRGMPTIVDLQPSGRFLMEEFYYSGGLPAVIRRMGEANLLPHPQALTVNGQTIWENCQQSPIYNDEVIRKIDNPIRQDGGMCILRGNLAPKGAVLKPSAASPELMKHRGRAVVFENFDDYKARINDPDLDVDETCILVMKNAGPKGYPGMAEVGNMGLPPKILAKGITDMVRISDARMSGTAYGTVVLHVAPEAMAGGPLAVVQNGDFIELDAYAGKLHLEVSDEELKQRLENLAPPAPPSFIGGYRKLYVEHVLQADEGCDFDFLVGCRGSEVPRHSH</sequence>
<gene>
    <name evidence="8" type="ORF">ABR2091_1978</name>
    <name evidence="9" type="ORF">GSE42_10955</name>
</gene>
<dbReference type="AlphaFoldDB" id="A0A505LX24"/>